<dbReference type="SUPFAM" id="SSF51569">
    <property type="entry name" value="Aldolase"/>
    <property type="match status" value="1"/>
</dbReference>
<keyword evidence="5" id="KW-0119">Carbohydrate metabolism</keyword>
<comment type="subunit">
    <text evidence="3">Homotrimer.</text>
</comment>
<dbReference type="GO" id="GO:0016829">
    <property type="term" value="F:lyase activity"/>
    <property type="evidence" value="ECO:0007669"/>
    <property type="project" value="UniProtKB-KW"/>
</dbReference>
<proteinExistence type="inferred from homology"/>
<name>A0A0J8GVQ2_9ALTE</name>
<dbReference type="Pfam" id="PF01081">
    <property type="entry name" value="Aldolase"/>
    <property type="match status" value="1"/>
</dbReference>
<organism evidence="6 7">
    <name type="scientific">Catenovulum maritimum</name>
    <dbReference type="NCBI Taxonomy" id="1513271"/>
    <lineage>
        <taxon>Bacteria</taxon>
        <taxon>Pseudomonadati</taxon>
        <taxon>Pseudomonadota</taxon>
        <taxon>Gammaproteobacteria</taxon>
        <taxon>Alteromonadales</taxon>
        <taxon>Alteromonadaceae</taxon>
        <taxon>Catenovulum</taxon>
    </lineage>
</organism>
<comment type="caution">
    <text evidence="6">The sequence shown here is derived from an EMBL/GenBank/DDBJ whole genome shotgun (WGS) entry which is preliminary data.</text>
</comment>
<comment type="pathway">
    <text evidence="1">Carbohydrate acid metabolism.</text>
</comment>
<evidence type="ECO:0000256" key="2">
    <source>
        <dbReference type="ARBA" id="ARBA00006906"/>
    </source>
</evidence>
<reference evidence="6 7" key="1">
    <citation type="submission" date="2015-04" db="EMBL/GenBank/DDBJ databases">
        <title>Draft Genome Sequence of the Novel Agar-Digesting Marine Bacterium Q1.</title>
        <authorList>
            <person name="Li Y."/>
            <person name="Li D."/>
            <person name="Chen G."/>
            <person name="Du Z."/>
        </authorList>
    </citation>
    <scope>NUCLEOTIDE SEQUENCE [LARGE SCALE GENOMIC DNA]</scope>
    <source>
        <strain evidence="6 7">Q1</strain>
    </source>
</reference>
<sequence>MNISILEKRLAVSEKIKASKLVAIIRLKNEYQVAKVVECLVTAGVSTLEVTANTPGYCQAIREARATYPNALVGAGTITNIQRAESAIEAGAQFIVTPNTNKDVVELAHAHGLPVLMGALTPTEVAEAIEFKADFIKIFPAGSLGVKYFKDLQGPFSGVPFMPVGGVNLDNITDWFNAGAVGVGVGNDLTRAVTTENEKLELIKHIKSYLSKLPME</sequence>
<dbReference type="CDD" id="cd00452">
    <property type="entry name" value="KDPG_aldolase"/>
    <property type="match status" value="1"/>
</dbReference>
<keyword evidence="7" id="KW-1185">Reference proteome</keyword>
<dbReference type="NCBIfam" id="TIGR01182">
    <property type="entry name" value="eda"/>
    <property type="match status" value="1"/>
</dbReference>
<dbReference type="PATRIC" id="fig|1513271.3.peg.328"/>
<evidence type="ECO:0000256" key="5">
    <source>
        <dbReference type="ARBA" id="ARBA00023277"/>
    </source>
</evidence>
<dbReference type="STRING" id="1513271.XM47_01550"/>
<evidence type="ECO:0000256" key="1">
    <source>
        <dbReference type="ARBA" id="ARBA00004761"/>
    </source>
</evidence>
<dbReference type="InterPro" id="IPR000887">
    <property type="entry name" value="Aldlse_KDPG_KHG"/>
</dbReference>
<evidence type="ECO:0000313" key="6">
    <source>
        <dbReference type="EMBL" id="KMT66827.1"/>
    </source>
</evidence>
<dbReference type="PANTHER" id="PTHR30246">
    <property type="entry name" value="2-KETO-3-DEOXY-6-PHOSPHOGLUCONATE ALDOLASE"/>
    <property type="match status" value="1"/>
</dbReference>
<evidence type="ECO:0000256" key="4">
    <source>
        <dbReference type="ARBA" id="ARBA00023239"/>
    </source>
</evidence>
<gene>
    <name evidence="6" type="ORF">XM47_01550</name>
</gene>
<evidence type="ECO:0000256" key="3">
    <source>
        <dbReference type="ARBA" id="ARBA00011233"/>
    </source>
</evidence>
<accession>A0A0J8GVQ2</accession>
<dbReference type="OrthoDB" id="8590323at2"/>
<dbReference type="AlphaFoldDB" id="A0A0J8GVQ2"/>
<dbReference type="InterPro" id="IPR013785">
    <property type="entry name" value="Aldolase_TIM"/>
</dbReference>
<comment type="similarity">
    <text evidence="2">Belongs to the KHG/KDPG aldolase family.</text>
</comment>
<dbReference type="Proteomes" id="UP000037600">
    <property type="component" value="Unassembled WGS sequence"/>
</dbReference>
<dbReference type="RefSeq" id="WP_048688595.1">
    <property type="nucleotide sequence ID" value="NZ_KQ130482.1"/>
</dbReference>
<dbReference type="Gene3D" id="3.20.20.70">
    <property type="entry name" value="Aldolase class I"/>
    <property type="match status" value="1"/>
</dbReference>
<dbReference type="PANTHER" id="PTHR30246:SF1">
    <property type="entry name" value="2-DEHYDRO-3-DEOXY-6-PHOSPHOGALACTONATE ALDOLASE-RELATED"/>
    <property type="match status" value="1"/>
</dbReference>
<evidence type="ECO:0000313" key="7">
    <source>
        <dbReference type="Proteomes" id="UP000037600"/>
    </source>
</evidence>
<protein>
    <submittedName>
        <fullName evidence="6">2-dehydro-3-deoxyphosphogluconate aldolase</fullName>
    </submittedName>
</protein>
<dbReference type="EMBL" id="LAZL01000002">
    <property type="protein sequence ID" value="KMT66827.1"/>
    <property type="molecule type" value="Genomic_DNA"/>
</dbReference>
<keyword evidence="4" id="KW-0456">Lyase</keyword>